<sequence>MTFPCSDHVPLSVVRFCLDTTSFRSVPRSGNWDVASPSIFARYIATMHVVKSLIGTRPGEDGSVPPYLILPSPSQSEKIGNICTEWESMGRLTFRETVTSLIHRQSLTLIGTVNPLTCTLRSLISTHVEELCLIDTEFASCGACWNDGHETRMQSFTCKEIFEHLNTRLLWFVWHWRTPPIHLTSLCIPAIMSCKCRNTVKRRDSSKCRNI</sequence>
<name>A0AA39P9L1_9AGAR</name>
<protein>
    <submittedName>
        <fullName evidence="1">Uncharacterized protein</fullName>
    </submittedName>
</protein>
<comment type="caution">
    <text evidence="1">The sequence shown here is derived from an EMBL/GenBank/DDBJ whole genome shotgun (WGS) entry which is preliminary data.</text>
</comment>
<gene>
    <name evidence="1" type="ORF">EDD18DRAFT_841587</name>
</gene>
<dbReference type="EMBL" id="JAUEPU010000084">
    <property type="protein sequence ID" value="KAK0479949.1"/>
    <property type="molecule type" value="Genomic_DNA"/>
</dbReference>
<keyword evidence="2" id="KW-1185">Reference proteome</keyword>
<dbReference type="Proteomes" id="UP001175228">
    <property type="component" value="Unassembled WGS sequence"/>
</dbReference>
<accession>A0AA39P9L1</accession>
<evidence type="ECO:0000313" key="1">
    <source>
        <dbReference type="EMBL" id="KAK0479949.1"/>
    </source>
</evidence>
<organism evidence="1 2">
    <name type="scientific">Armillaria luteobubalina</name>
    <dbReference type="NCBI Taxonomy" id="153913"/>
    <lineage>
        <taxon>Eukaryota</taxon>
        <taxon>Fungi</taxon>
        <taxon>Dikarya</taxon>
        <taxon>Basidiomycota</taxon>
        <taxon>Agaricomycotina</taxon>
        <taxon>Agaricomycetes</taxon>
        <taxon>Agaricomycetidae</taxon>
        <taxon>Agaricales</taxon>
        <taxon>Marasmiineae</taxon>
        <taxon>Physalacriaceae</taxon>
        <taxon>Armillaria</taxon>
    </lineage>
</organism>
<reference evidence="1" key="1">
    <citation type="submission" date="2023-06" db="EMBL/GenBank/DDBJ databases">
        <authorList>
            <consortium name="Lawrence Berkeley National Laboratory"/>
            <person name="Ahrendt S."/>
            <person name="Sahu N."/>
            <person name="Indic B."/>
            <person name="Wong-Bajracharya J."/>
            <person name="Merenyi Z."/>
            <person name="Ke H.-M."/>
            <person name="Monk M."/>
            <person name="Kocsube S."/>
            <person name="Drula E."/>
            <person name="Lipzen A."/>
            <person name="Balint B."/>
            <person name="Henrissat B."/>
            <person name="Andreopoulos B."/>
            <person name="Martin F.M."/>
            <person name="Harder C.B."/>
            <person name="Rigling D."/>
            <person name="Ford K.L."/>
            <person name="Foster G.D."/>
            <person name="Pangilinan J."/>
            <person name="Papanicolaou A."/>
            <person name="Barry K."/>
            <person name="LaButti K."/>
            <person name="Viragh M."/>
            <person name="Koriabine M."/>
            <person name="Yan M."/>
            <person name="Riley R."/>
            <person name="Champramary S."/>
            <person name="Plett K.L."/>
            <person name="Tsai I.J."/>
            <person name="Slot J."/>
            <person name="Sipos G."/>
            <person name="Plett J."/>
            <person name="Nagy L.G."/>
            <person name="Grigoriev I.V."/>
        </authorList>
    </citation>
    <scope>NUCLEOTIDE SEQUENCE</scope>
    <source>
        <strain evidence="1">HWK02</strain>
    </source>
</reference>
<evidence type="ECO:0000313" key="2">
    <source>
        <dbReference type="Proteomes" id="UP001175228"/>
    </source>
</evidence>
<dbReference type="AlphaFoldDB" id="A0AA39P9L1"/>
<proteinExistence type="predicted"/>